<dbReference type="Pfam" id="PF01755">
    <property type="entry name" value="Glyco_transf_25"/>
    <property type="match status" value="1"/>
</dbReference>
<dbReference type="CDD" id="cd06532">
    <property type="entry name" value="Glyco_transf_25"/>
    <property type="match status" value="1"/>
</dbReference>
<dbReference type="AlphaFoldDB" id="A0A6C0DLR5"/>
<accession>A0A6C0DLR5</accession>
<evidence type="ECO:0000259" key="1">
    <source>
        <dbReference type="Pfam" id="PF01755"/>
    </source>
</evidence>
<dbReference type="InterPro" id="IPR002654">
    <property type="entry name" value="Glyco_trans_25"/>
</dbReference>
<reference evidence="2" key="1">
    <citation type="journal article" date="2020" name="Nature">
        <title>Giant virus diversity and host interactions through global metagenomics.</title>
        <authorList>
            <person name="Schulz F."/>
            <person name="Roux S."/>
            <person name="Paez-Espino D."/>
            <person name="Jungbluth S."/>
            <person name="Walsh D.A."/>
            <person name="Denef V.J."/>
            <person name="McMahon K.D."/>
            <person name="Konstantinidis K.T."/>
            <person name="Eloe-Fadrosh E.A."/>
            <person name="Kyrpides N.C."/>
            <person name="Woyke T."/>
        </authorList>
    </citation>
    <scope>NUCLEOTIDE SEQUENCE</scope>
    <source>
        <strain evidence="2">GVMAG-M-3300023174-24</strain>
    </source>
</reference>
<sequence length="225" mass="26605">MPKFEFNKNNTFCISLYSKPDRWEKMERRLKQTQLETTRWPAAVGGTADIKDVFQPYLNDGQRGCAQSHVNIWRHIQANPEIEYALVLEDDACFDKEWKKKLEQFHEDIENPEKRATWEIILLNASEQIHIKDHWVQVAEQFLTGGYIISQRGVKHILEMFHNNYASSDWMTSRLQMRWNSYSYFPWLIIQEGLESTIGSGVKSDHAKVIRCLNEINYSLENYDI</sequence>
<proteinExistence type="predicted"/>
<protein>
    <recommendedName>
        <fullName evidence="1">Glycosyl transferase family 25 domain-containing protein</fullName>
    </recommendedName>
</protein>
<name>A0A6C0DLR5_9ZZZZ</name>
<evidence type="ECO:0000313" key="2">
    <source>
        <dbReference type="EMBL" id="QHT17507.1"/>
    </source>
</evidence>
<organism evidence="2">
    <name type="scientific">viral metagenome</name>
    <dbReference type="NCBI Taxonomy" id="1070528"/>
    <lineage>
        <taxon>unclassified sequences</taxon>
        <taxon>metagenomes</taxon>
        <taxon>organismal metagenomes</taxon>
    </lineage>
</organism>
<dbReference type="EMBL" id="MN739639">
    <property type="protein sequence ID" value="QHT17507.1"/>
    <property type="molecule type" value="Genomic_DNA"/>
</dbReference>
<feature type="domain" description="Glycosyl transferase family 25" evidence="1">
    <location>
        <begin position="10"/>
        <end position="169"/>
    </location>
</feature>